<keyword evidence="1" id="KW-1133">Transmembrane helix</keyword>
<keyword evidence="1" id="KW-0812">Transmembrane</keyword>
<reference evidence="4" key="1">
    <citation type="journal article" date="2019" name="Nat. Med.">
        <title>A library of human gut bacterial isolates paired with longitudinal multiomics data enables mechanistic microbiome research.</title>
        <authorList>
            <person name="Poyet M."/>
            <person name="Groussin M."/>
            <person name="Gibbons S.M."/>
            <person name="Avila-Pacheco J."/>
            <person name="Jiang X."/>
            <person name="Kearney S.M."/>
            <person name="Perrotta A.R."/>
            <person name="Berdy B."/>
            <person name="Zhao S."/>
            <person name="Lieberman T.D."/>
            <person name="Swanson P.K."/>
            <person name="Smith M."/>
            <person name="Roesemann S."/>
            <person name="Alexander J.E."/>
            <person name="Rich S.A."/>
            <person name="Livny J."/>
            <person name="Vlamakis H."/>
            <person name="Clish C."/>
            <person name="Bullock K."/>
            <person name="Deik A."/>
            <person name="Scott J."/>
            <person name="Pierce K.A."/>
            <person name="Xavier R.J."/>
            <person name="Alm E.J."/>
        </authorList>
    </citation>
    <scope>NUCLEOTIDE SEQUENCE</scope>
    <source>
        <strain evidence="4">BIOML-A147</strain>
    </source>
</reference>
<dbReference type="GO" id="GO:0016989">
    <property type="term" value="F:sigma factor antagonist activity"/>
    <property type="evidence" value="ECO:0007669"/>
    <property type="project" value="TreeGrafter"/>
</dbReference>
<dbReference type="InterPro" id="IPR032508">
    <property type="entry name" value="FecR_C"/>
</dbReference>
<dbReference type="Pfam" id="PF04773">
    <property type="entry name" value="FecR"/>
    <property type="match status" value="1"/>
</dbReference>
<feature type="transmembrane region" description="Helical" evidence="1">
    <location>
        <begin position="29"/>
        <end position="51"/>
    </location>
</feature>
<dbReference type="Gene3D" id="2.60.120.1440">
    <property type="match status" value="1"/>
</dbReference>
<dbReference type="EMBL" id="VWKO01000374">
    <property type="protein sequence ID" value="KAA4021689.1"/>
    <property type="molecule type" value="Genomic_DNA"/>
</dbReference>
<dbReference type="InterPro" id="IPR006860">
    <property type="entry name" value="FecR"/>
</dbReference>
<sequence length="329" mass="37041">PVQRLPEESERLWARIETSMERRDKRHRFILFTRYAAACVLILGIVSFWLIHSFQTSGTADDLLVNVKADTLYQKVMLIRDDAEAIQIENNAVITYDSNITIQSDGKETEIIKEGAVQPGKQNTLIVPYGSHSSIVLADGSKVWINSGSKLRFPSSFGPGERRIKVEGEIYIEVAKDTSRPFYVETPQLTVNVLGTKFNVSAYADDALQSVVLVEGKVNVKANSNEDFVLLPNQRFKLSDGISGIDEVNAYDYISWKDGVLQFRGETMKDIIQRLSRYYNVSITCTPEVAQKCTMGKLILFDDIEQVMKTFSLLYDVQCTIEAGSIKIE</sequence>
<dbReference type="InterPro" id="IPR012373">
    <property type="entry name" value="Ferrdict_sens_TM"/>
</dbReference>
<accession>A0A641RVE8</accession>
<gene>
    <name evidence="4" type="ORF">F3D60_28095</name>
</gene>
<evidence type="ECO:0000259" key="2">
    <source>
        <dbReference type="Pfam" id="PF04773"/>
    </source>
</evidence>
<feature type="domain" description="FecR protein" evidence="2">
    <location>
        <begin position="129"/>
        <end position="218"/>
    </location>
</feature>
<feature type="non-terminal residue" evidence="4">
    <location>
        <position position="1"/>
    </location>
</feature>
<dbReference type="PANTHER" id="PTHR30273:SF2">
    <property type="entry name" value="PROTEIN FECR"/>
    <property type="match status" value="1"/>
</dbReference>
<dbReference type="Pfam" id="PF16344">
    <property type="entry name" value="FecR_C"/>
    <property type="match status" value="1"/>
</dbReference>
<proteinExistence type="predicted"/>
<dbReference type="PANTHER" id="PTHR30273">
    <property type="entry name" value="PERIPLASMIC SIGNAL SENSOR AND SIGMA FACTOR ACTIVATOR FECR-RELATED"/>
    <property type="match status" value="1"/>
</dbReference>
<evidence type="ECO:0000259" key="3">
    <source>
        <dbReference type="Pfam" id="PF16344"/>
    </source>
</evidence>
<keyword evidence="1" id="KW-0472">Membrane</keyword>
<dbReference type="FunFam" id="2.60.120.1440:FF:000001">
    <property type="entry name" value="Putative anti-sigma factor"/>
    <property type="match status" value="1"/>
</dbReference>
<comment type="caution">
    <text evidence="4">The sequence shown here is derived from an EMBL/GenBank/DDBJ whole genome shotgun (WGS) entry which is preliminary data.</text>
</comment>
<name>A0A641RVE8_BACOV</name>
<evidence type="ECO:0000256" key="1">
    <source>
        <dbReference type="SAM" id="Phobius"/>
    </source>
</evidence>
<feature type="domain" description="Protein FecR C-terminal" evidence="3">
    <location>
        <begin position="261"/>
        <end position="328"/>
    </location>
</feature>
<organism evidence="4">
    <name type="scientific">Bacteroides ovatus</name>
    <dbReference type="NCBI Taxonomy" id="28116"/>
    <lineage>
        <taxon>Bacteria</taxon>
        <taxon>Pseudomonadati</taxon>
        <taxon>Bacteroidota</taxon>
        <taxon>Bacteroidia</taxon>
        <taxon>Bacteroidales</taxon>
        <taxon>Bacteroidaceae</taxon>
        <taxon>Bacteroides</taxon>
    </lineage>
</organism>
<evidence type="ECO:0000313" key="4">
    <source>
        <dbReference type="EMBL" id="KAA4021689.1"/>
    </source>
</evidence>
<protein>
    <submittedName>
        <fullName evidence="4">DUF4974 domain-containing protein</fullName>
    </submittedName>
</protein>
<dbReference type="AlphaFoldDB" id="A0A641RVE8"/>
<dbReference type="Gene3D" id="3.55.50.30">
    <property type="match status" value="1"/>
</dbReference>